<evidence type="ECO:0000256" key="2">
    <source>
        <dbReference type="ARBA" id="ARBA00022692"/>
    </source>
</evidence>
<evidence type="ECO:0000313" key="8">
    <source>
        <dbReference type="EMBL" id="KAF2688433.1"/>
    </source>
</evidence>
<keyword evidence="2 6" id="KW-0812">Transmembrane</keyword>
<dbReference type="EMBL" id="MU005573">
    <property type="protein sequence ID" value="KAF2688433.1"/>
    <property type="molecule type" value="Genomic_DNA"/>
</dbReference>
<evidence type="ECO:0000256" key="1">
    <source>
        <dbReference type="ARBA" id="ARBA00004141"/>
    </source>
</evidence>
<name>A0A6G1JE68_9PLEO</name>
<dbReference type="Proteomes" id="UP000799291">
    <property type="component" value="Unassembled WGS sequence"/>
</dbReference>
<dbReference type="OrthoDB" id="4682787at2759"/>
<dbReference type="GO" id="GO:0016020">
    <property type="term" value="C:membrane"/>
    <property type="evidence" value="ECO:0007669"/>
    <property type="project" value="UniProtKB-SubCell"/>
</dbReference>
<comment type="subcellular location">
    <subcellularLocation>
        <location evidence="1">Membrane</location>
        <topology evidence="1">Multi-pass membrane protein</topology>
    </subcellularLocation>
</comment>
<feature type="transmembrane region" description="Helical" evidence="6">
    <location>
        <begin position="43"/>
        <end position="73"/>
    </location>
</feature>
<feature type="domain" description="Rhodopsin" evidence="7">
    <location>
        <begin position="5"/>
        <end position="173"/>
    </location>
</feature>
<accession>A0A6G1JE68</accession>
<keyword evidence="3 6" id="KW-1133">Transmembrane helix</keyword>
<protein>
    <recommendedName>
        <fullName evidence="7">Rhodopsin domain-containing protein</fullName>
    </recommendedName>
</protein>
<keyword evidence="9" id="KW-1185">Reference proteome</keyword>
<evidence type="ECO:0000259" key="7">
    <source>
        <dbReference type="Pfam" id="PF20684"/>
    </source>
</evidence>
<feature type="transmembrane region" description="Helical" evidence="6">
    <location>
        <begin position="126"/>
        <end position="148"/>
    </location>
</feature>
<gene>
    <name evidence="8" type="ORF">K458DRAFT_414190</name>
</gene>
<sequence>MSHYLYYIYTGTALHGPVFASLKTVITIQILRIIVPPGSRDALFWASHIVIWLNIVFCTILAFLGIFACTPVQKSWDILLQEGSCLDMDGINIAAGIVNIVTDTIVFLLPQWVICRLLVSDWRRKAQLIFVFCVATVAIAFACIRLIFAIKMARSDDKTYYISVIGFISSPEMMSEFLIISFLVPPKLVQSIWDGTSKIGYSS</sequence>
<dbReference type="PANTHER" id="PTHR33048">
    <property type="entry name" value="PTH11-LIKE INTEGRAL MEMBRANE PROTEIN (AFU_ORTHOLOGUE AFUA_5G11245)"/>
    <property type="match status" value="1"/>
</dbReference>
<evidence type="ECO:0000256" key="3">
    <source>
        <dbReference type="ARBA" id="ARBA00022989"/>
    </source>
</evidence>
<keyword evidence="4 6" id="KW-0472">Membrane</keyword>
<feature type="transmembrane region" description="Helical" evidence="6">
    <location>
        <begin position="6"/>
        <end position="31"/>
    </location>
</feature>
<dbReference type="InterPro" id="IPR049326">
    <property type="entry name" value="Rhodopsin_dom_fungi"/>
</dbReference>
<feature type="transmembrane region" description="Helical" evidence="6">
    <location>
        <begin position="93"/>
        <end position="114"/>
    </location>
</feature>
<dbReference type="Pfam" id="PF20684">
    <property type="entry name" value="Fung_rhodopsin"/>
    <property type="match status" value="1"/>
</dbReference>
<comment type="similarity">
    <text evidence="5">Belongs to the SAT4 family.</text>
</comment>
<evidence type="ECO:0000256" key="6">
    <source>
        <dbReference type="SAM" id="Phobius"/>
    </source>
</evidence>
<feature type="transmembrane region" description="Helical" evidence="6">
    <location>
        <begin position="160"/>
        <end position="184"/>
    </location>
</feature>
<proteinExistence type="inferred from homology"/>
<dbReference type="PANTHER" id="PTHR33048:SF47">
    <property type="entry name" value="INTEGRAL MEMBRANE PROTEIN-RELATED"/>
    <property type="match status" value="1"/>
</dbReference>
<dbReference type="AlphaFoldDB" id="A0A6G1JE68"/>
<evidence type="ECO:0000256" key="5">
    <source>
        <dbReference type="ARBA" id="ARBA00038359"/>
    </source>
</evidence>
<dbReference type="InterPro" id="IPR052337">
    <property type="entry name" value="SAT4-like"/>
</dbReference>
<evidence type="ECO:0000313" key="9">
    <source>
        <dbReference type="Proteomes" id="UP000799291"/>
    </source>
</evidence>
<evidence type="ECO:0000256" key="4">
    <source>
        <dbReference type="ARBA" id="ARBA00023136"/>
    </source>
</evidence>
<organism evidence="8 9">
    <name type="scientific">Lentithecium fluviatile CBS 122367</name>
    <dbReference type="NCBI Taxonomy" id="1168545"/>
    <lineage>
        <taxon>Eukaryota</taxon>
        <taxon>Fungi</taxon>
        <taxon>Dikarya</taxon>
        <taxon>Ascomycota</taxon>
        <taxon>Pezizomycotina</taxon>
        <taxon>Dothideomycetes</taxon>
        <taxon>Pleosporomycetidae</taxon>
        <taxon>Pleosporales</taxon>
        <taxon>Massarineae</taxon>
        <taxon>Lentitheciaceae</taxon>
        <taxon>Lentithecium</taxon>
    </lineage>
</organism>
<reference evidence="8" key="1">
    <citation type="journal article" date="2020" name="Stud. Mycol.">
        <title>101 Dothideomycetes genomes: a test case for predicting lifestyles and emergence of pathogens.</title>
        <authorList>
            <person name="Haridas S."/>
            <person name="Albert R."/>
            <person name="Binder M."/>
            <person name="Bloem J."/>
            <person name="Labutti K."/>
            <person name="Salamov A."/>
            <person name="Andreopoulos B."/>
            <person name="Baker S."/>
            <person name="Barry K."/>
            <person name="Bills G."/>
            <person name="Bluhm B."/>
            <person name="Cannon C."/>
            <person name="Castanera R."/>
            <person name="Culley D."/>
            <person name="Daum C."/>
            <person name="Ezra D."/>
            <person name="Gonzalez J."/>
            <person name="Henrissat B."/>
            <person name="Kuo A."/>
            <person name="Liang C."/>
            <person name="Lipzen A."/>
            <person name="Lutzoni F."/>
            <person name="Magnuson J."/>
            <person name="Mondo S."/>
            <person name="Nolan M."/>
            <person name="Ohm R."/>
            <person name="Pangilinan J."/>
            <person name="Park H.-J."/>
            <person name="Ramirez L."/>
            <person name="Alfaro M."/>
            <person name="Sun H."/>
            <person name="Tritt A."/>
            <person name="Yoshinaga Y."/>
            <person name="Zwiers L.-H."/>
            <person name="Turgeon B."/>
            <person name="Goodwin S."/>
            <person name="Spatafora J."/>
            <person name="Crous P."/>
            <person name="Grigoriev I."/>
        </authorList>
    </citation>
    <scope>NUCLEOTIDE SEQUENCE</scope>
    <source>
        <strain evidence="8">CBS 122367</strain>
    </source>
</reference>